<dbReference type="SMART" id="SM00839">
    <property type="entry name" value="ELFV_dehydrog"/>
    <property type="match status" value="1"/>
</dbReference>
<dbReference type="Pfam" id="PF00208">
    <property type="entry name" value="ELFV_dehydrog"/>
    <property type="match status" value="2"/>
</dbReference>
<dbReference type="InterPro" id="IPR006096">
    <property type="entry name" value="Glu/Leu/Phe/Val/Trp_DH_C"/>
</dbReference>
<dbReference type="CDD" id="cd01075">
    <property type="entry name" value="NAD_bind_Leu_Phe_Val_DH"/>
    <property type="match status" value="1"/>
</dbReference>
<dbReference type="PANTHER" id="PTHR42722">
    <property type="entry name" value="LEUCINE DEHYDROGENASE"/>
    <property type="match status" value="1"/>
</dbReference>
<dbReference type="InterPro" id="IPR006095">
    <property type="entry name" value="Glu/Leu/Phe/Val/Trp_DH"/>
</dbReference>
<dbReference type="PIRSF" id="PIRSF000188">
    <property type="entry name" value="Phe_leu_dh"/>
    <property type="match status" value="1"/>
</dbReference>
<dbReference type="EMBL" id="JBHLTM010000085">
    <property type="protein sequence ID" value="MFC0687365.1"/>
    <property type="molecule type" value="Genomic_DNA"/>
</dbReference>
<dbReference type="PANTHER" id="PTHR42722:SF1">
    <property type="entry name" value="VALINE DEHYDROGENASE"/>
    <property type="match status" value="1"/>
</dbReference>
<dbReference type="SUPFAM" id="SSF53223">
    <property type="entry name" value="Aminoacid dehydrogenase-like, N-terminal domain"/>
    <property type="match status" value="1"/>
</dbReference>
<name>A0ABV6SDL9_9SPHN</name>
<dbReference type="EC" id="1.4.1.-" evidence="6"/>
<feature type="domain" description="Glutamate/phenylalanine/leucine/valine/L-tryptophan dehydrogenase C-terminal" evidence="5">
    <location>
        <begin position="143"/>
        <end position="349"/>
    </location>
</feature>
<keyword evidence="7" id="KW-1185">Reference proteome</keyword>
<sequence>MVNTLDCELGEQFVVIDDPESGAKGVIAIHSTSLGPAAGGCRFWNYADQDALATDALRLARGMTYKNAIAGLPFGGGKAVLQRPEGAFDRAAMFRAFGRAVEKLGGQYVTAEDVGTTIADMRAIAEETRHVAGLDKKPGFAGGDPSPWTALGIFKSMQAASRVSLGSDVRGLTVALQGTGNVGSHLAQLLHDAGARLVLADADPARAEALAARFGGRVVAPDEILAAEAEIFAPCALGAVLNDKTIPVLRARLICGGANNQLATEQDGARLAERGIAYAPDYVVNAGGIINVVAEYLGETEDQVGGRIDLIAERLGEILATAESEGRPSHVVADEMAQKLVARGRLVEA</sequence>
<dbReference type="PRINTS" id="PR00082">
    <property type="entry name" value="GLFDHDRGNASE"/>
</dbReference>
<evidence type="ECO:0000256" key="1">
    <source>
        <dbReference type="ARBA" id="ARBA00006382"/>
    </source>
</evidence>
<evidence type="ECO:0000313" key="6">
    <source>
        <dbReference type="EMBL" id="MFC0687365.1"/>
    </source>
</evidence>
<dbReference type="Pfam" id="PF02812">
    <property type="entry name" value="ELFV_dehydrog_N"/>
    <property type="match status" value="1"/>
</dbReference>
<dbReference type="RefSeq" id="WP_267219890.1">
    <property type="nucleotide sequence ID" value="NZ_JAPCWC010000005.1"/>
</dbReference>
<proteinExistence type="inferred from homology"/>
<dbReference type="InterPro" id="IPR046346">
    <property type="entry name" value="Aminoacid_DH-like_N_sf"/>
</dbReference>
<evidence type="ECO:0000256" key="2">
    <source>
        <dbReference type="ARBA" id="ARBA00023002"/>
    </source>
</evidence>
<dbReference type="Gene3D" id="3.40.50.720">
    <property type="entry name" value="NAD(P)-binding Rossmann-like Domain"/>
    <property type="match status" value="1"/>
</dbReference>
<keyword evidence="2 4" id="KW-0560">Oxidoreductase</keyword>
<dbReference type="InterPro" id="IPR016211">
    <property type="entry name" value="Glu/Phe/Leu/Val/Trp_DH_bac/arc"/>
</dbReference>
<comment type="caution">
    <text evidence="6">The sequence shown here is derived from an EMBL/GenBank/DDBJ whole genome shotgun (WGS) entry which is preliminary data.</text>
</comment>
<dbReference type="InterPro" id="IPR036291">
    <property type="entry name" value="NAD(P)-bd_dom_sf"/>
</dbReference>
<evidence type="ECO:0000256" key="4">
    <source>
        <dbReference type="RuleBase" id="RU004417"/>
    </source>
</evidence>
<evidence type="ECO:0000256" key="3">
    <source>
        <dbReference type="ARBA" id="ARBA00023027"/>
    </source>
</evidence>
<dbReference type="InterPro" id="IPR006097">
    <property type="entry name" value="Glu/Leu/Phe/Val/Trp_DH_dimer"/>
</dbReference>
<protein>
    <submittedName>
        <fullName evidence="6">Glu/Leu/Phe/Val dehydrogenase</fullName>
        <ecNumber evidence="6">1.4.1.-</ecNumber>
    </submittedName>
</protein>
<evidence type="ECO:0000313" key="7">
    <source>
        <dbReference type="Proteomes" id="UP001589858"/>
    </source>
</evidence>
<dbReference type="Proteomes" id="UP001589858">
    <property type="component" value="Unassembled WGS sequence"/>
</dbReference>
<accession>A0ABV6SDL9</accession>
<evidence type="ECO:0000259" key="5">
    <source>
        <dbReference type="SMART" id="SM00839"/>
    </source>
</evidence>
<comment type="similarity">
    <text evidence="1 4">Belongs to the Glu/Leu/Phe/Val dehydrogenases family.</text>
</comment>
<keyword evidence="3" id="KW-0520">NAD</keyword>
<organism evidence="6 7">
    <name type="scientific">Novosphingobium clariflavum</name>
    <dbReference type="NCBI Taxonomy" id="2029884"/>
    <lineage>
        <taxon>Bacteria</taxon>
        <taxon>Pseudomonadati</taxon>
        <taxon>Pseudomonadota</taxon>
        <taxon>Alphaproteobacteria</taxon>
        <taxon>Sphingomonadales</taxon>
        <taxon>Sphingomonadaceae</taxon>
        <taxon>Novosphingobium</taxon>
    </lineage>
</organism>
<dbReference type="SUPFAM" id="SSF51735">
    <property type="entry name" value="NAD(P)-binding Rossmann-fold domains"/>
    <property type="match status" value="1"/>
</dbReference>
<dbReference type="Gene3D" id="3.40.50.10860">
    <property type="entry name" value="Leucine Dehydrogenase, chain A, domain 1"/>
    <property type="match status" value="1"/>
</dbReference>
<gene>
    <name evidence="6" type="ORF">ACFFF8_22510</name>
</gene>
<dbReference type="GO" id="GO:0016491">
    <property type="term" value="F:oxidoreductase activity"/>
    <property type="evidence" value="ECO:0007669"/>
    <property type="project" value="UniProtKB-KW"/>
</dbReference>
<reference evidence="6 7" key="1">
    <citation type="submission" date="2024-09" db="EMBL/GenBank/DDBJ databases">
        <authorList>
            <person name="Sun Q."/>
            <person name="Mori K."/>
        </authorList>
    </citation>
    <scope>NUCLEOTIDE SEQUENCE [LARGE SCALE GENOMIC DNA]</scope>
    <source>
        <strain evidence="6 7">CICC 11035S</strain>
    </source>
</reference>